<evidence type="ECO:0000313" key="4">
    <source>
        <dbReference type="RefSeq" id="XP_031440609.1"/>
    </source>
</evidence>
<feature type="compositionally biased region" description="Polar residues" evidence="2">
    <location>
        <begin position="1077"/>
        <end position="1102"/>
    </location>
</feature>
<feature type="compositionally biased region" description="Polar residues" evidence="2">
    <location>
        <begin position="216"/>
        <end position="227"/>
    </location>
</feature>
<keyword evidence="3" id="KW-1185">Reference proteome</keyword>
<feature type="compositionally biased region" description="Polar residues" evidence="2">
    <location>
        <begin position="426"/>
        <end position="453"/>
    </location>
</feature>
<feature type="region of interest" description="Disordered" evidence="2">
    <location>
        <begin position="314"/>
        <end position="336"/>
    </location>
</feature>
<evidence type="ECO:0000313" key="3">
    <source>
        <dbReference type="Proteomes" id="UP000515152"/>
    </source>
</evidence>
<feature type="compositionally biased region" description="Basic residues" evidence="2">
    <location>
        <begin position="805"/>
        <end position="815"/>
    </location>
</feature>
<feature type="region of interest" description="Disordered" evidence="2">
    <location>
        <begin position="786"/>
        <end position="938"/>
    </location>
</feature>
<feature type="region of interest" description="Disordered" evidence="2">
    <location>
        <begin position="216"/>
        <end position="253"/>
    </location>
</feature>
<dbReference type="GO" id="GO:0042157">
    <property type="term" value="P:lipoprotein metabolic process"/>
    <property type="evidence" value="ECO:0007669"/>
    <property type="project" value="InterPro"/>
</dbReference>
<organism evidence="3 4">
    <name type="scientific">Clupea harengus</name>
    <name type="common">Atlantic herring</name>
    <dbReference type="NCBI Taxonomy" id="7950"/>
    <lineage>
        <taxon>Eukaryota</taxon>
        <taxon>Metazoa</taxon>
        <taxon>Chordata</taxon>
        <taxon>Craniata</taxon>
        <taxon>Vertebrata</taxon>
        <taxon>Euteleostomi</taxon>
        <taxon>Actinopterygii</taxon>
        <taxon>Neopterygii</taxon>
        <taxon>Teleostei</taxon>
        <taxon>Clupei</taxon>
        <taxon>Clupeiformes</taxon>
        <taxon>Clupeoidei</taxon>
        <taxon>Clupeidae</taxon>
        <taxon>Clupea</taxon>
    </lineage>
</organism>
<feature type="region of interest" description="Disordered" evidence="2">
    <location>
        <begin position="728"/>
        <end position="764"/>
    </location>
</feature>
<feature type="region of interest" description="Disordered" evidence="2">
    <location>
        <begin position="1"/>
        <end position="21"/>
    </location>
</feature>
<dbReference type="GeneID" id="105906621"/>
<dbReference type="PANTHER" id="PTHR14096:SF64">
    <property type="match status" value="1"/>
</dbReference>
<dbReference type="KEGG" id="char:105906621"/>
<dbReference type="GO" id="GO:0016020">
    <property type="term" value="C:membrane"/>
    <property type="evidence" value="ECO:0007669"/>
    <property type="project" value="TreeGrafter"/>
</dbReference>
<accession>A0A6P8GN49</accession>
<feature type="compositionally biased region" description="Basic and acidic residues" evidence="2">
    <location>
        <begin position="528"/>
        <end position="539"/>
    </location>
</feature>
<feature type="compositionally biased region" description="Low complexity" evidence="2">
    <location>
        <begin position="479"/>
        <end position="495"/>
    </location>
</feature>
<dbReference type="OrthoDB" id="6363454at2759"/>
<proteinExistence type="inferred from homology"/>
<feature type="region of interest" description="Disordered" evidence="2">
    <location>
        <begin position="651"/>
        <end position="716"/>
    </location>
</feature>
<feature type="compositionally biased region" description="Basic and acidic residues" evidence="2">
    <location>
        <begin position="786"/>
        <end position="804"/>
    </location>
</feature>
<feature type="region of interest" description="Disordered" evidence="2">
    <location>
        <begin position="1115"/>
        <end position="1144"/>
    </location>
</feature>
<dbReference type="GO" id="GO:0008289">
    <property type="term" value="F:lipid binding"/>
    <property type="evidence" value="ECO:0007669"/>
    <property type="project" value="InterPro"/>
</dbReference>
<dbReference type="RefSeq" id="XP_031440609.1">
    <property type="nucleotide sequence ID" value="XM_031584749.2"/>
</dbReference>
<feature type="region of interest" description="Disordered" evidence="2">
    <location>
        <begin position="956"/>
        <end position="1102"/>
    </location>
</feature>
<feature type="compositionally biased region" description="Basic and acidic residues" evidence="2">
    <location>
        <begin position="852"/>
        <end position="866"/>
    </location>
</feature>
<feature type="compositionally biased region" description="Polar residues" evidence="2">
    <location>
        <begin position="868"/>
        <end position="877"/>
    </location>
</feature>
<feature type="region of interest" description="Disordered" evidence="2">
    <location>
        <begin position="372"/>
        <end position="404"/>
    </location>
</feature>
<protein>
    <submittedName>
        <fullName evidence="4">Uncharacterized protein si:cabz01007807.1</fullName>
    </submittedName>
</protein>
<dbReference type="Proteomes" id="UP000515152">
    <property type="component" value="Chromosome 18"/>
</dbReference>
<feature type="compositionally biased region" description="Basic residues" evidence="2">
    <location>
        <begin position="685"/>
        <end position="701"/>
    </location>
</feature>
<feature type="region of interest" description="Disordered" evidence="2">
    <location>
        <begin position="417"/>
        <end position="628"/>
    </location>
</feature>
<dbReference type="InterPro" id="IPR008405">
    <property type="entry name" value="ApoL"/>
</dbReference>
<feature type="compositionally biased region" description="Polar residues" evidence="2">
    <location>
        <begin position="1"/>
        <end position="16"/>
    </location>
</feature>
<comment type="similarity">
    <text evidence="1">Belongs to the apolipoprotein L family.</text>
</comment>
<feature type="compositionally biased region" description="Basic and acidic residues" evidence="2">
    <location>
        <begin position="891"/>
        <end position="902"/>
    </location>
</feature>
<sequence length="1425" mass="158915">MLKTVSQSTPTNQYENVGTGVQGSPVLTTIRNPFTEAMNVPNMSGVNTDMTETASSHWNTDVFPTDPSNQSADIFQTDSSNQNADIFQTDTSNWKTDVFQTDSSNWNADMFQTDSSNWNADIFQADSSNRNANIFQADSSNWNADIFQTDSSNRNADIFQADSSNRNADIFQATSSYENTDISQTASSSRNIAALSRAPPTSPQVDLFQPLPFNVETPTTESRSSSAPFEIFQDPQSSQEKGIFQKPKPEVPKKPNALKLRLLNGTPFGQGTPSPVSSVLAQQMASPVSASSVSASPVSASPVSASSWRGFFQDTPSATSDTYQTPSSTRDDLFNPLQNKFHDPSWATSSSDLFKTPSASFSLQSTPISQVLSSVQTSHTPGNPFYPIPNGKPSFGKTEEAGETATAERELNVLLTTPEGTEHDVFQNTPIDVRNSAFSSPSQEVEASTSTPSEFYRSKPLPRVPSKKPASTRAPMNTVKQESVSPVEQESPSEVNIEFTGEERCVEDWPEDSPRFSSNWRPSGTLRLRRESILEKDDGSNGGDRSGKKMLKKLALSISTRRRSKDKLLDDLKPGDGHSVHQRSERSDTSSPVQELKEGLLIDVFSSDNGEEQNPGEDSKSAKKLKFKGSRVLRRKSKEKLIDTTENHPVLELYEGPVEEKAGSVSSTTSPKIPDDGTQDEFASQKKKNLKKRLSNLHRRTMKNEQVLRPNTDDHSLHQDFKDVAVTEAPVPYRRTTTWPEKAQEMNMPEDLFGPHSGPSKDTELHANHKEQDYYGMDLQDGKVFLDEDVPKRDADHHEEEGPHVKKKNKKKKSIKITVPRLTWKDYTNNNHPYGDSPGLPNKDYYLPEGAKGTDYESSEAMRRDYYSSATPKSIDQQYDDPSGLMSSDHYLSHRPKERDRFPTVGESPEFPFMGNVDSAKNEYGTLSSPSLKEDYVHPSLTHKGTDLFMADEKHGDQMKKMEDCKPKKPSKFGVQLRRKSKDKFFEEGSNWKSGQSDYQPSPQFKSDPMEDEFFHEDADVFMEGRQGRGRRTEEDYGPKYLKDHFPDKHTVHQEDHGLNRELDAGKKKKSRKFSIPNLTRKNQKSKSQQYEDPPGATSSDYYLSDAAKVEWTSSQMDVRRSCAEEEEEEERLEGLPEEDEGDTDSLMEWWNTVEMWDEVPSDGESTVKEEETKSFTQMADRVHRGLRVFNKVFTEQAEVLYQHALILHGIADDLSTFHHRAKVGSITGGTTMAVGGAAAIAGLALAPLTFGASLVVSAVGLGVVTAGGITSASAAISDRVHDLQDRKKIEVVAGDYLTRLNEVARCLGYVREGMGRLARHPLLRRNNYYASSDWDVRRALQMVSLVREPADRAADVAERGTATLSGLFKHMDHYFVDKGGKQELRKTCKKEATAQVHSVATILQEGLQELNTIREQMLDAYGNI</sequence>
<feature type="compositionally biased region" description="Basic and acidic residues" evidence="2">
    <location>
        <begin position="1031"/>
        <end position="1066"/>
    </location>
</feature>
<dbReference type="PANTHER" id="PTHR14096">
    <property type="entry name" value="APOLIPOPROTEIN L"/>
    <property type="match status" value="1"/>
</dbReference>
<feature type="compositionally biased region" description="Basic and acidic residues" evidence="2">
    <location>
        <begin position="566"/>
        <end position="588"/>
    </location>
</feature>
<dbReference type="GO" id="GO:0005576">
    <property type="term" value="C:extracellular region"/>
    <property type="evidence" value="ECO:0007669"/>
    <property type="project" value="InterPro"/>
</dbReference>
<feature type="compositionally biased region" description="Polar residues" evidence="2">
    <location>
        <begin position="991"/>
        <end position="1005"/>
    </location>
</feature>
<evidence type="ECO:0000256" key="1">
    <source>
        <dbReference type="ARBA" id="ARBA00010090"/>
    </source>
</evidence>
<dbReference type="Pfam" id="PF05461">
    <property type="entry name" value="ApoL"/>
    <property type="match status" value="1"/>
</dbReference>
<dbReference type="GO" id="GO:0006869">
    <property type="term" value="P:lipid transport"/>
    <property type="evidence" value="ECO:0007669"/>
    <property type="project" value="InterPro"/>
</dbReference>
<feature type="compositionally biased region" description="Basic and acidic residues" evidence="2">
    <location>
        <begin position="956"/>
        <end position="967"/>
    </location>
</feature>
<feature type="compositionally biased region" description="Acidic residues" evidence="2">
    <location>
        <begin position="1125"/>
        <end position="1144"/>
    </location>
</feature>
<feature type="compositionally biased region" description="Polar residues" evidence="2">
    <location>
        <begin position="372"/>
        <end position="381"/>
    </location>
</feature>
<feature type="compositionally biased region" description="Polar residues" evidence="2">
    <location>
        <begin position="314"/>
        <end position="328"/>
    </location>
</feature>
<evidence type="ECO:0000256" key="2">
    <source>
        <dbReference type="SAM" id="MobiDB-lite"/>
    </source>
</evidence>
<name>A0A6P8GN49_CLUHA</name>
<gene>
    <name evidence="4" type="primary">si:cabz01007807.1</name>
</gene>
<reference evidence="4" key="1">
    <citation type="submission" date="2025-08" db="UniProtKB">
        <authorList>
            <consortium name="RefSeq"/>
        </authorList>
    </citation>
    <scope>IDENTIFICATION</scope>
</reference>